<accession>A0AAW6SM72</accession>
<dbReference type="CDD" id="cd11540">
    <property type="entry name" value="NTP-PPase_u3"/>
    <property type="match status" value="1"/>
</dbReference>
<proteinExistence type="predicted"/>
<sequence>MTNLTDKIKQWAVDRNLHTANPDKQMLKLFEELGELAEGMAKTRPDQVKDSIGDIYVVLTILSLQLGIDIEDCIAIAYDEIKDRKGRMVDGVFVKEADLKEAE</sequence>
<dbReference type="Proteomes" id="UP001159179">
    <property type="component" value="Unassembled WGS sequence"/>
</dbReference>
<reference evidence="2" key="1">
    <citation type="submission" date="2023-03" db="EMBL/GenBank/DDBJ databases">
        <title>Bacterial isolates from washroom surfaces on a university campus.</title>
        <authorList>
            <person name="Holman D.B."/>
            <person name="Gzyl K.E."/>
            <person name="Taheri A.E."/>
        </authorList>
    </citation>
    <scope>NUCLEOTIDE SEQUENCE</scope>
    <source>
        <strain evidence="2">RD03</strain>
    </source>
</reference>
<dbReference type="AlphaFoldDB" id="A0AAW6SM72"/>
<organism evidence="2 3">
    <name type="scientific">Heyndrickxia oleronia</name>
    <dbReference type="NCBI Taxonomy" id="38875"/>
    <lineage>
        <taxon>Bacteria</taxon>
        <taxon>Bacillati</taxon>
        <taxon>Bacillota</taxon>
        <taxon>Bacilli</taxon>
        <taxon>Bacillales</taxon>
        <taxon>Bacillaceae</taxon>
        <taxon>Heyndrickxia</taxon>
    </lineage>
</organism>
<dbReference type="Pfam" id="PF03819">
    <property type="entry name" value="MazG"/>
    <property type="match status" value="1"/>
</dbReference>
<comment type="caution">
    <text evidence="2">The sequence shown here is derived from an EMBL/GenBank/DDBJ whole genome shotgun (WGS) entry which is preliminary data.</text>
</comment>
<name>A0AAW6SM72_9BACI</name>
<gene>
    <name evidence="2" type="ORF">P5X88_02815</name>
</gene>
<evidence type="ECO:0000259" key="1">
    <source>
        <dbReference type="Pfam" id="PF03819"/>
    </source>
</evidence>
<dbReference type="RefSeq" id="WP_280615688.1">
    <property type="nucleotide sequence ID" value="NZ_JAROYP010000001.1"/>
</dbReference>
<dbReference type="InterPro" id="IPR004518">
    <property type="entry name" value="MazG-like_dom"/>
</dbReference>
<evidence type="ECO:0000313" key="2">
    <source>
        <dbReference type="EMBL" id="MDH5159850.1"/>
    </source>
</evidence>
<protein>
    <submittedName>
        <fullName evidence="2">MazG-like family protein</fullName>
    </submittedName>
</protein>
<feature type="domain" description="NTP pyrophosphohydrolase MazG-like" evidence="1">
    <location>
        <begin position="24"/>
        <end position="85"/>
    </location>
</feature>
<dbReference type="Gene3D" id="1.10.287.1080">
    <property type="entry name" value="MazG-like"/>
    <property type="match status" value="1"/>
</dbReference>
<evidence type="ECO:0000313" key="3">
    <source>
        <dbReference type="Proteomes" id="UP001159179"/>
    </source>
</evidence>
<dbReference type="SUPFAM" id="SSF101386">
    <property type="entry name" value="all-alpha NTP pyrophosphatases"/>
    <property type="match status" value="1"/>
</dbReference>
<dbReference type="EMBL" id="JAROYP010000001">
    <property type="protein sequence ID" value="MDH5159850.1"/>
    <property type="molecule type" value="Genomic_DNA"/>
</dbReference>